<feature type="transmembrane region" description="Helical" evidence="9">
    <location>
        <begin position="20"/>
        <end position="44"/>
    </location>
</feature>
<evidence type="ECO:0000256" key="6">
    <source>
        <dbReference type="ARBA" id="ARBA00022801"/>
    </source>
</evidence>
<dbReference type="GO" id="GO:0006302">
    <property type="term" value="P:double-strand break repair"/>
    <property type="evidence" value="ECO:0007669"/>
    <property type="project" value="TreeGrafter"/>
</dbReference>
<evidence type="ECO:0000256" key="3">
    <source>
        <dbReference type="ARBA" id="ARBA00022722"/>
    </source>
</evidence>
<evidence type="ECO:0000256" key="4">
    <source>
        <dbReference type="ARBA" id="ARBA00022723"/>
    </source>
</evidence>
<feature type="domain" description="Endonuclease/exonuclease/phosphatase" evidence="10">
    <location>
        <begin position="77"/>
        <end position="307"/>
    </location>
</feature>
<keyword evidence="9" id="KW-0472">Membrane</keyword>
<comment type="cofactor">
    <cofactor evidence="2">
        <name>Mg(2+)</name>
        <dbReference type="ChEBI" id="CHEBI:18420"/>
    </cofactor>
</comment>
<keyword evidence="11" id="KW-0255">Endonuclease</keyword>
<evidence type="ECO:0000313" key="11">
    <source>
        <dbReference type="EMBL" id="AXA37110.1"/>
    </source>
</evidence>
<dbReference type="GO" id="GO:0005737">
    <property type="term" value="C:cytoplasm"/>
    <property type="evidence" value="ECO:0007669"/>
    <property type="project" value="TreeGrafter"/>
</dbReference>
<evidence type="ECO:0000259" key="10">
    <source>
        <dbReference type="Pfam" id="PF03372"/>
    </source>
</evidence>
<evidence type="ECO:0000256" key="8">
    <source>
        <dbReference type="ARBA" id="ARBA00023204"/>
    </source>
</evidence>
<dbReference type="PANTHER" id="PTHR15822">
    <property type="entry name" value="TRAF AND TNF RECEPTOR-ASSOCIATED PROTEIN"/>
    <property type="match status" value="1"/>
</dbReference>
<keyword evidence="11" id="KW-0269">Exonuclease</keyword>
<accession>A0A2Z4Y7B3</accession>
<reference evidence="11 12" key="1">
    <citation type="submission" date="2018-05" db="EMBL/GenBank/DDBJ databases">
        <title>A metagenomic window into the 2 km-deep terrestrial subsurface aquifer revealed taxonomically and functionally diverse microbial community comprising novel uncultured bacterial lineages.</title>
        <authorList>
            <person name="Kadnikov V.V."/>
            <person name="Mardanov A.V."/>
            <person name="Beletsky A.V."/>
            <person name="Banks D."/>
            <person name="Pimenov N.V."/>
            <person name="Frank Y.A."/>
            <person name="Karnachuk O.V."/>
            <person name="Ravin N.V."/>
        </authorList>
    </citation>
    <scope>NUCLEOTIDE SEQUENCE [LARGE SCALE GENOMIC DNA]</scope>
    <source>
        <strain evidence="11">BY</strain>
    </source>
</reference>
<dbReference type="GO" id="GO:0004527">
    <property type="term" value="F:exonuclease activity"/>
    <property type="evidence" value="ECO:0007669"/>
    <property type="project" value="UniProtKB-KW"/>
</dbReference>
<keyword evidence="7" id="KW-0460">Magnesium</keyword>
<dbReference type="Gene3D" id="3.60.10.10">
    <property type="entry name" value="Endonuclease/exonuclease/phosphatase"/>
    <property type="match status" value="1"/>
</dbReference>
<dbReference type="InterPro" id="IPR036691">
    <property type="entry name" value="Endo/exonu/phosph_ase_sf"/>
</dbReference>
<protein>
    <submittedName>
        <fullName evidence="11">Endonuclease/exonuclease/phosphatase family</fullName>
    </submittedName>
</protein>
<organism evidence="11 12">
    <name type="scientific">Sumerlaea chitinivorans</name>
    <dbReference type="NCBI Taxonomy" id="2250252"/>
    <lineage>
        <taxon>Bacteria</taxon>
        <taxon>Candidatus Sumerlaeota</taxon>
        <taxon>Candidatus Sumerlaeia</taxon>
        <taxon>Candidatus Sumerlaeales</taxon>
        <taxon>Candidatus Sumerlaeaceae</taxon>
        <taxon>Candidatus Sumerlaea</taxon>
    </lineage>
</organism>
<dbReference type="InterPro" id="IPR051547">
    <property type="entry name" value="TDP2-like"/>
</dbReference>
<dbReference type="Pfam" id="PF03372">
    <property type="entry name" value="Exo_endo_phos"/>
    <property type="match status" value="1"/>
</dbReference>
<keyword evidence="6" id="KW-0378">Hydrolase</keyword>
<evidence type="ECO:0000256" key="7">
    <source>
        <dbReference type="ARBA" id="ARBA00022842"/>
    </source>
</evidence>
<dbReference type="GO" id="GO:0003697">
    <property type="term" value="F:single-stranded DNA binding"/>
    <property type="evidence" value="ECO:0007669"/>
    <property type="project" value="TreeGrafter"/>
</dbReference>
<evidence type="ECO:0000313" key="12">
    <source>
        <dbReference type="Proteomes" id="UP000262583"/>
    </source>
</evidence>
<dbReference type="InterPro" id="IPR005135">
    <property type="entry name" value="Endo/exonuclease/phosphatase"/>
</dbReference>
<evidence type="ECO:0000256" key="5">
    <source>
        <dbReference type="ARBA" id="ARBA00022763"/>
    </source>
</evidence>
<evidence type="ECO:0000256" key="9">
    <source>
        <dbReference type="SAM" id="Phobius"/>
    </source>
</evidence>
<evidence type="ECO:0000256" key="2">
    <source>
        <dbReference type="ARBA" id="ARBA00001946"/>
    </source>
</evidence>
<dbReference type="SUPFAM" id="SSF56219">
    <property type="entry name" value="DNase I-like"/>
    <property type="match status" value="1"/>
</dbReference>
<keyword evidence="9" id="KW-1133">Transmembrane helix</keyword>
<dbReference type="Proteomes" id="UP000262583">
    <property type="component" value="Chromosome"/>
</dbReference>
<evidence type="ECO:0000256" key="1">
    <source>
        <dbReference type="ARBA" id="ARBA00001936"/>
    </source>
</evidence>
<dbReference type="EMBL" id="CP030759">
    <property type="protein sequence ID" value="AXA37110.1"/>
    <property type="molecule type" value="Genomic_DNA"/>
</dbReference>
<dbReference type="KEGG" id="schv:BRCON_2333"/>
<proteinExistence type="predicted"/>
<dbReference type="PANTHER" id="PTHR15822:SF4">
    <property type="entry name" value="TYROSYL-DNA PHOSPHODIESTERASE 2"/>
    <property type="match status" value="1"/>
</dbReference>
<gene>
    <name evidence="11" type="ORF">BRCON_2333</name>
</gene>
<keyword evidence="9" id="KW-0812">Transmembrane</keyword>
<keyword evidence="8" id="KW-0234">DNA repair</keyword>
<keyword evidence="4" id="KW-0479">Metal-binding</keyword>
<dbReference type="GO" id="GO:0004519">
    <property type="term" value="F:endonuclease activity"/>
    <property type="evidence" value="ECO:0007669"/>
    <property type="project" value="UniProtKB-KW"/>
</dbReference>
<keyword evidence="3" id="KW-0540">Nuclease</keyword>
<dbReference type="AlphaFoldDB" id="A0A2Z4Y7B3"/>
<dbReference type="GO" id="GO:0046872">
    <property type="term" value="F:metal ion binding"/>
    <property type="evidence" value="ECO:0007669"/>
    <property type="project" value="UniProtKB-KW"/>
</dbReference>
<sequence>MHTQIKQRTKSPAGRPFFRFPSLAVLFPAIVWAALFIPAIGWSWNPSAGDFSKASPSDVRLMAYNTARNFISVSAADSTFSRILKAIDPDVIAFEEIRDNITTTQLVSRLNSILPLAGGQSWKVHLGKSDGTIRTVLASRTTQTLQMLDTVPASEVRGVNGALVQMPRPTYDFDLYVMAVHLKALAGGTNTQRRQKACDALAKWFGDLRTPGGAIDLPTSTPAIVMGDFNFVDPDPQQPEVTLRTGDIVDNATYGPDIKPDWDASDLLDVTPRDPYTNATYTYPNFTPPSRIDRFYLTDSVAIVKNAFILNTKSMTQTQLSAAGLDAHDTELASDHLPIVMDIWFPVPVTLSAFSIE</sequence>
<name>A0A2Z4Y7B3_SUMC1</name>
<comment type="cofactor">
    <cofactor evidence="1">
        <name>Mn(2+)</name>
        <dbReference type="ChEBI" id="CHEBI:29035"/>
    </cofactor>
</comment>
<dbReference type="GO" id="GO:0070260">
    <property type="term" value="F:5'-tyrosyl-DNA phosphodiesterase activity"/>
    <property type="evidence" value="ECO:0007669"/>
    <property type="project" value="TreeGrafter"/>
</dbReference>
<keyword evidence="5" id="KW-0227">DNA damage</keyword>